<feature type="transmembrane region" description="Helical" evidence="5">
    <location>
        <begin position="376"/>
        <end position="398"/>
    </location>
</feature>
<evidence type="ECO:0000256" key="4">
    <source>
        <dbReference type="ARBA" id="ARBA00023136"/>
    </source>
</evidence>
<evidence type="ECO:0000256" key="5">
    <source>
        <dbReference type="SAM" id="Phobius"/>
    </source>
</evidence>
<protein>
    <submittedName>
        <fullName evidence="6">ZIP family metal transporter</fullName>
    </submittedName>
</protein>
<evidence type="ECO:0000256" key="2">
    <source>
        <dbReference type="ARBA" id="ARBA00022692"/>
    </source>
</evidence>
<sequence>MSTRPSKSGTSASGPGSLRSLAWLLLPLIGLGLFLVLLFRSDPLALLSDMAPPLEELTVEQTLLDDNGITLWVRADGSEPMHIAQIQVDGAFWQFSQTPAGPIDRLDLVRLDLPYPWVAGEPHFITLITNSGTTFDHEIAVALPSPKASAEQFIGLAVIGIFIGLVPVALGMLSYPALRRSGSGSLQFLLALTVGLLVFLLIDTLGEALELADEAAGAFKSPTLVWAAAIGTFLLLLVIGRRKGEAPTGTGLAGYLSLGIGLHNLGEGLAVGAAFAVGETALGTFLLVGFVLHNITEGIGIVAPLVNKRPATWVFVALALLAGLPAVFGVWVGAFAFAPQWASLFFAIGAGAILQVVFEVSAYLSRRSAEAGGSWLSLTSLSGFLVGLAVMYGTALLVTA</sequence>
<gene>
    <name evidence="6" type="ORF">O4H49_02865</name>
</gene>
<evidence type="ECO:0000256" key="1">
    <source>
        <dbReference type="ARBA" id="ARBA00004141"/>
    </source>
</evidence>
<reference evidence="6" key="1">
    <citation type="submission" date="2022-12" db="EMBL/GenBank/DDBJ databases">
        <title>Bacterial isolates from different developmental stages of Nematostella vectensis.</title>
        <authorList>
            <person name="Fraune S."/>
        </authorList>
    </citation>
    <scope>NUCLEOTIDE SEQUENCE</scope>
    <source>
        <strain evidence="6">G21630-S1</strain>
    </source>
</reference>
<keyword evidence="7" id="KW-1185">Reference proteome</keyword>
<feature type="transmembrane region" description="Helical" evidence="5">
    <location>
        <begin position="222"/>
        <end position="240"/>
    </location>
</feature>
<proteinExistence type="predicted"/>
<evidence type="ECO:0000256" key="3">
    <source>
        <dbReference type="ARBA" id="ARBA00022989"/>
    </source>
</evidence>
<name>A0ABT4LF26_9PROT</name>
<comment type="caution">
    <text evidence="6">The sequence shown here is derived from an EMBL/GenBank/DDBJ whole genome shotgun (WGS) entry which is preliminary data.</text>
</comment>
<keyword evidence="4 5" id="KW-0472">Membrane</keyword>
<dbReference type="RefSeq" id="WP_269421903.1">
    <property type="nucleotide sequence ID" value="NZ_JAPWGY010000001.1"/>
</dbReference>
<dbReference type="Pfam" id="PF02535">
    <property type="entry name" value="Zip"/>
    <property type="match status" value="1"/>
</dbReference>
<organism evidence="6 7">
    <name type="scientific">Kiloniella laminariae</name>
    <dbReference type="NCBI Taxonomy" id="454162"/>
    <lineage>
        <taxon>Bacteria</taxon>
        <taxon>Pseudomonadati</taxon>
        <taxon>Pseudomonadota</taxon>
        <taxon>Alphaproteobacteria</taxon>
        <taxon>Rhodospirillales</taxon>
        <taxon>Kiloniellaceae</taxon>
        <taxon>Kiloniella</taxon>
    </lineage>
</organism>
<feature type="transmembrane region" description="Helical" evidence="5">
    <location>
        <begin position="344"/>
        <end position="364"/>
    </location>
</feature>
<feature type="transmembrane region" description="Helical" evidence="5">
    <location>
        <begin position="282"/>
        <end position="306"/>
    </location>
</feature>
<feature type="transmembrane region" description="Helical" evidence="5">
    <location>
        <begin position="252"/>
        <end position="276"/>
    </location>
</feature>
<dbReference type="InterPro" id="IPR003689">
    <property type="entry name" value="ZIP"/>
</dbReference>
<feature type="transmembrane region" description="Helical" evidence="5">
    <location>
        <begin position="153"/>
        <end position="173"/>
    </location>
</feature>
<feature type="transmembrane region" description="Helical" evidence="5">
    <location>
        <begin position="185"/>
        <end position="202"/>
    </location>
</feature>
<feature type="transmembrane region" description="Helical" evidence="5">
    <location>
        <begin position="21"/>
        <end position="39"/>
    </location>
</feature>
<feature type="transmembrane region" description="Helical" evidence="5">
    <location>
        <begin position="313"/>
        <end position="338"/>
    </location>
</feature>
<accession>A0ABT4LF26</accession>
<evidence type="ECO:0000313" key="6">
    <source>
        <dbReference type="EMBL" id="MCZ4279704.1"/>
    </source>
</evidence>
<dbReference type="EMBL" id="JAPWGY010000001">
    <property type="protein sequence ID" value="MCZ4279704.1"/>
    <property type="molecule type" value="Genomic_DNA"/>
</dbReference>
<dbReference type="Proteomes" id="UP001069802">
    <property type="component" value="Unassembled WGS sequence"/>
</dbReference>
<evidence type="ECO:0000313" key="7">
    <source>
        <dbReference type="Proteomes" id="UP001069802"/>
    </source>
</evidence>
<keyword evidence="2 5" id="KW-0812">Transmembrane</keyword>
<keyword evidence="3 5" id="KW-1133">Transmembrane helix</keyword>
<comment type="subcellular location">
    <subcellularLocation>
        <location evidence="1">Membrane</location>
        <topology evidence="1">Multi-pass membrane protein</topology>
    </subcellularLocation>
</comment>